<sequence>MVDERMRVHTCEEVLFLPFSEESRKLTRLLFSETSIRILEALGENCLSASELSARLNLRLNTLQYHLNSLLEADLIRISEVKWSRKGRKIKVYSPVEKMIILIPGRGSVSRVVLFDPFRECMGGDPGPCTVWAFH</sequence>
<dbReference type="InterPro" id="IPR036390">
    <property type="entry name" value="WH_DNA-bd_sf"/>
</dbReference>
<dbReference type="SUPFAM" id="SSF46785">
    <property type="entry name" value="Winged helix' DNA-binding domain"/>
    <property type="match status" value="1"/>
</dbReference>
<dbReference type="Gene3D" id="1.10.10.10">
    <property type="entry name" value="Winged helix-like DNA-binding domain superfamily/Winged helix DNA-binding domain"/>
    <property type="match status" value="1"/>
</dbReference>
<dbReference type="InterPro" id="IPR011991">
    <property type="entry name" value="ArsR-like_HTH"/>
</dbReference>
<dbReference type="AlphaFoldDB" id="Q8THN5"/>
<name>Q8THN5_METAC</name>
<dbReference type="RefSeq" id="WP_011024355.1">
    <property type="nucleotide sequence ID" value="NC_003552.1"/>
</dbReference>
<proteinExistence type="predicted"/>
<dbReference type="HOGENOM" id="CLU_145820_0_0_2"/>
<dbReference type="PhylomeDB" id="Q8THN5"/>
<dbReference type="KEGG" id="mac:MA_4479"/>
<dbReference type="InterPro" id="IPR036388">
    <property type="entry name" value="WH-like_DNA-bd_sf"/>
</dbReference>
<organism evidence="1 2">
    <name type="scientific">Methanosarcina acetivorans (strain ATCC 35395 / DSM 2834 / JCM 12185 / C2A)</name>
    <dbReference type="NCBI Taxonomy" id="188937"/>
    <lineage>
        <taxon>Archaea</taxon>
        <taxon>Methanobacteriati</taxon>
        <taxon>Methanobacteriota</taxon>
        <taxon>Stenosarchaea group</taxon>
        <taxon>Methanomicrobia</taxon>
        <taxon>Methanosarcinales</taxon>
        <taxon>Methanosarcinaceae</taxon>
        <taxon>Methanosarcina</taxon>
    </lineage>
</organism>
<dbReference type="InterPro" id="IPR051011">
    <property type="entry name" value="Metal_resp_trans_reg"/>
</dbReference>
<dbReference type="CDD" id="cd00090">
    <property type="entry name" value="HTH_ARSR"/>
    <property type="match status" value="1"/>
</dbReference>
<dbReference type="EMBL" id="AE010299">
    <property type="protein sequence ID" value="AAM07819.1"/>
    <property type="molecule type" value="Genomic_DNA"/>
</dbReference>
<keyword evidence="2" id="KW-1185">Reference proteome</keyword>
<accession>Q8THN5</accession>
<dbReference type="Pfam" id="PF12840">
    <property type="entry name" value="HTH_20"/>
    <property type="match status" value="1"/>
</dbReference>
<dbReference type="EnsemblBacteria" id="AAM07819">
    <property type="protein sequence ID" value="AAM07819"/>
    <property type="gene ID" value="MA_4479"/>
</dbReference>
<dbReference type="STRING" id="188937.MA_4479"/>
<gene>
    <name evidence="1" type="ordered locus">MA_4479</name>
</gene>
<dbReference type="PANTHER" id="PTHR43132">
    <property type="entry name" value="ARSENICAL RESISTANCE OPERON REPRESSOR ARSR-RELATED"/>
    <property type="match status" value="1"/>
</dbReference>
<dbReference type="InParanoid" id="Q8THN5"/>
<protein>
    <submittedName>
        <fullName evidence="1">Transcriptional regulator, ArsR family</fullName>
    </submittedName>
</protein>
<evidence type="ECO:0000313" key="1">
    <source>
        <dbReference type="EMBL" id="AAM07819.1"/>
    </source>
</evidence>
<dbReference type="Proteomes" id="UP000002487">
    <property type="component" value="Chromosome"/>
</dbReference>
<dbReference type="PANTHER" id="PTHR43132:SF2">
    <property type="entry name" value="ARSENICAL RESISTANCE OPERON REPRESSOR ARSR-RELATED"/>
    <property type="match status" value="1"/>
</dbReference>
<evidence type="ECO:0000313" key="2">
    <source>
        <dbReference type="Proteomes" id="UP000002487"/>
    </source>
</evidence>
<reference evidence="1 2" key="1">
    <citation type="journal article" date="2002" name="Genome Res.">
        <title>The genome of Methanosarcina acetivorans reveals extensive metabolic and physiological diversity.</title>
        <authorList>
            <person name="Galagan J.E."/>
            <person name="Nusbaum C."/>
            <person name="Roy A."/>
            <person name="Endrizzi M.G."/>
            <person name="Macdonald P."/>
            <person name="FitzHugh W."/>
            <person name="Calvo S."/>
            <person name="Engels R."/>
            <person name="Smirnov S."/>
            <person name="Atnoor D."/>
            <person name="Brown A."/>
            <person name="Allen N."/>
            <person name="Naylor J."/>
            <person name="Stange-Thomann N."/>
            <person name="DeArellano K."/>
            <person name="Johnson R."/>
            <person name="Linton L."/>
            <person name="McEwan P."/>
            <person name="McKernan K."/>
            <person name="Talamas J."/>
            <person name="Tirrell A."/>
            <person name="Ye W."/>
            <person name="Zimmer A."/>
            <person name="Barber R.D."/>
            <person name="Cann I."/>
            <person name="Graham D.E."/>
            <person name="Grahame D.A."/>
            <person name="Guss A."/>
            <person name="Hedderich R."/>
            <person name="Ingram-Smith C."/>
            <person name="Kuettner C.H."/>
            <person name="Krzycki J.A."/>
            <person name="Leigh J.A."/>
            <person name="Li W."/>
            <person name="Liu J."/>
            <person name="Mukhopadhyay B."/>
            <person name="Reeve J.N."/>
            <person name="Smith K."/>
            <person name="Springer T.A."/>
            <person name="Umayam L.A."/>
            <person name="White O."/>
            <person name="White R.H."/>
            <person name="de Macario E.C."/>
            <person name="Ferry J.G."/>
            <person name="Jarrell K.F."/>
            <person name="Jing H."/>
            <person name="Macario A.J.L."/>
            <person name="Paulsen I."/>
            <person name="Pritchett M."/>
            <person name="Sowers K.R."/>
            <person name="Swanson R.V."/>
            <person name="Zinder S.H."/>
            <person name="Lander E."/>
            <person name="Metcalf W.W."/>
            <person name="Birren B."/>
        </authorList>
    </citation>
    <scope>NUCLEOTIDE SEQUENCE [LARGE SCALE GENOMIC DNA]</scope>
    <source>
        <strain evidence="2">ATCC 35395 / DSM 2834 / JCM 12185 / C2A</strain>
    </source>
</reference>
<dbReference type="GeneID" id="1476373"/>